<evidence type="ECO:0008006" key="4">
    <source>
        <dbReference type="Google" id="ProtNLM"/>
    </source>
</evidence>
<evidence type="ECO:0000313" key="2">
    <source>
        <dbReference type="EMBL" id="TDU43199.1"/>
    </source>
</evidence>
<sequence>MKTNILLSLIILFLTNYMHSQDKSFKNTSIDFVIKKRHLVSSKYTDAENNKEHGGTWDGNMPIGTPPPPPLPKEVTSNYKGFKYFNITPTQYVIYNTNYNDFESDTLYNAVLNILKIDRLDHSVTNFNLYNFTLRKEELYRSNYCDYDVITEDRNDIKVIAGYNCFKVTLKNERQPDLSIDMYVTTEISLDYHPIINCETVLENYYPLYFKEYKNKYPDDYFTEYTFVKAQ</sequence>
<keyword evidence="3" id="KW-1185">Reference proteome</keyword>
<keyword evidence="1" id="KW-0732">Signal</keyword>
<accession>A0A4R7Q8G6</accession>
<protein>
    <recommendedName>
        <fullName evidence="4">GLPGLI family protein</fullName>
    </recommendedName>
</protein>
<comment type="caution">
    <text evidence="2">The sequence shown here is derived from an EMBL/GenBank/DDBJ whole genome shotgun (WGS) entry which is preliminary data.</text>
</comment>
<feature type="chain" id="PRO_5020221525" description="GLPGLI family protein" evidence="1">
    <location>
        <begin position="21"/>
        <end position="231"/>
    </location>
</feature>
<evidence type="ECO:0000313" key="3">
    <source>
        <dbReference type="Proteomes" id="UP000294689"/>
    </source>
</evidence>
<proteinExistence type="predicted"/>
<organism evidence="2 3">
    <name type="scientific">Gelidibacter sediminis</name>
    <dbReference type="NCBI Taxonomy" id="1608710"/>
    <lineage>
        <taxon>Bacteria</taxon>
        <taxon>Pseudomonadati</taxon>
        <taxon>Bacteroidota</taxon>
        <taxon>Flavobacteriia</taxon>
        <taxon>Flavobacteriales</taxon>
        <taxon>Flavobacteriaceae</taxon>
        <taxon>Gelidibacter</taxon>
    </lineage>
</organism>
<dbReference type="EMBL" id="SOBW01000007">
    <property type="protein sequence ID" value="TDU43199.1"/>
    <property type="molecule type" value="Genomic_DNA"/>
</dbReference>
<name>A0A4R7Q8G6_9FLAO</name>
<evidence type="ECO:0000256" key="1">
    <source>
        <dbReference type="SAM" id="SignalP"/>
    </source>
</evidence>
<gene>
    <name evidence="2" type="ORF">BXY82_0607</name>
</gene>
<dbReference type="Proteomes" id="UP000294689">
    <property type="component" value="Unassembled WGS sequence"/>
</dbReference>
<reference evidence="2 3" key="1">
    <citation type="submission" date="2019-03" db="EMBL/GenBank/DDBJ databases">
        <title>Genomic Encyclopedia of Archaeal and Bacterial Type Strains, Phase II (KMG-II): from individual species to whole genera.</title>
        <authorList>
            <person name="Goeker M."/>
        </authorList>
    </citation>
    <scope>NUCLEOTIDE SEQUENCE [LARGE SCALE GENOMIC DNA]</scope>
    <source>
        <strain evidence="2 3">DSM 28135</strain>
    </source>
</reference>
<dbReference type="AlphaFoldDB" id="A0A4R7Q8G6"/>
<feature type="signal peptide" evidence="1">
    <location>
        <begin position="1"/>
        <end position="20"/>
    </location>
</feature>